<dbReference type="GO" id="GO:0016746">
    <property type="term" value="F:acyltransferase activity"/>
    <property type="evidence" value="ECO:0007669"/>
    <property type="project" value="UniProtKB-KW"/>
</dbReference>
<dbReference type="PANTHER" id="PTHR30606">
    <property type="entry name" value="LIPID A BIOSYNTHESIS LAUROYL ACYLTRANSFERASE"/>
    <property type="match status" value="1"/>
</dbReference>
<keyword evidence="3" id="KW-0997">Cell inner membrane</keyword>
<dbReference type="Pfam" id="PF03279">
    <property type="entry name" value="Lip_A_acyltrans"/>
    <property type="match status" value="1"/>
</dbReference>
<accession>A0AAI8C7C8</accession>
<evidence type="ECO:0000256" key="2">
    <source>
        <dbReference type="ARBA" id="ARBA00022475"/>
    </source>
</evidence>
<evidence type="ECO:0000256" key="3">
    <source>
        <dbReference type="ARBA" id="ARBA00022519"/>
    </source>
</evidence>
<organism evidence="7 8">
    <name type="scientific">Myroides odoratimimus</name>
    <dbReference type="NCBI Taxonomy" id="76832"/>
    <lineage>
        <taxon>Bacteria</taxon>
        <taxon>Pseudomonadati</taxon>
        <taxon>Bacteroidota</taxon>
        <taxon>Flavobacteriia</taxon>
        <taxon>Flavobacteriales</taxon>
        <taxon>Flavobacteriaceae</taxon>
        <taxon>Myroides</taxon>
    </lineage>
</organism>
<dbReference type="KEGG" id="mod:AS202_14425"/>
<keyword evidence="5" id="KW-0472">Membrane</keyword>
<comment type="subcellular location">
    <subcellularLocation>
        <location evidence="1">Cell inner membrane</location>
    </subcellularLocation>
</comment>
<dbReference type="EMBL" id="CP013690">
    <property type="protein sequence ID" value="ALU27281.1"/>
    <property type="molecule type" value="Genomic_DNA"/>
</dbReference>
<gene>
    <name evidence="7" type="ORF">AS202_14425</name>
</gene>
<dbReference type="Proteomes" id="UP000069030">
    <property type="component" value="Chromosome"/>
</dbReference>
<dbReference type="GO" id="GO:0005886">
    <property type="term" value="C:plasma membrane"/>
    <property type="evidence" value="ECO:0007669"/>
    <property type="project" value="UniProtKB-SubCell"/>
</dbReference>
<dbReference type="AlphaFoldDB" id="A0AAI8C7C8"/>
<name>A0AAI8C7C8_9FLAO</name>
<evidence type="ECO:0000256" key="5">
    <source>
        <dbReference type="ARBA" id="ARBA00023136"/>
    </source>
</evidence>
<evidence type="ECO:0000256" key="6">
    <source>
        <dbReference type="ARBA" id="ARBA00023315"/>
    </source>
</evidence>
<dbReference type="GO" id="GO:0009247">
    <property type="term" value="P:glycolipid biosynthetic process"/>
    <property type="evidence" value="ECO:0007669"/>
    <property type="project" value="UniProtKB-ARBA"/>
</dbReference>
<dbReference type="RefSeq" id="WP_058699578.1">
    <property type="nucleotide sequence ID" value="NZ_CP013690.1"/>
</dbReference>
<dbReference type="InterPro" id="IPR004960">
    <property type="entry name" value="LipA_acyltrans"/>
</dbReference>
<evidence type="ECO:0000313" key="8">
    <source>
        <dbReference type="Proteomes" id="UP000069030"/>
    </source>
</evidence>
<evidence type="ECO:0000256" key="4">
    <source>
        <dbReference type="ARBA" id="ARBA00022679"/>
    </source>
</evidence>
<keyword evidence="6" id="KW-0012">Acyltransferase</keyword>
<dbReference type="PANTHER" id="PTHR30606:SF10">
    <property type="entry name" value="PHOSPHATIDYLINOSITOL MANNOSIDE ACYLTRANSFERASE"/>
    <property type="match status" value="1"/>
</dbReference>
<keyword evidence="4" id="KW-0808">Transferase</keyword>
<evidence type="ECO:0008006" key="9">
    <source>
        <dbReference type="Google" id="ProtNLM"/>
    </source>
</evidence>
<sequence>MQYIYNSIGFLLSKVFHYRFNVSLQNIARAFPCASYQEVAHYHKQFYRNLSRVLVETLFFKRQLLYLTQRTKDSLEEIKKENRNMILILGHYGNWELIKQLPLSTDIQIQALYKPLKNKFWNQRIKNRREKYGIRLIPSQYALRILLKEKESNNMTVFIADQYPGKNKGIEVPFLNQQTNVYTGAEQIAHKVNAYVVYGEITPFGKKKWQLSISTICKEARETNEGFISTHFTKNLEESIQKNPSLWLWSHKRWK</sequence>
<protein>
    <recommendedName>
        <fullName evidence="9">Lipid A biosynthesis acyltransferase</fullName>
    </recommendedName>
</protein>
<reference evidence="7 8" key="1">
    <citation type="journal article" date="2016" name="J. Zhejiang Univ. Sci. B">
        <title>Antibiotic resistance mechanisms of Myroides sp.</title>
        <authorList>
            <person name="Hu S."/>
            <person name="Yuan S."/>
            <person name="Qu H."/>
            <person name="Jiang T."/>
            <person name="Zhou Y."/>
            <person name="Wang M."/>
            <person name="Ming D."/>
        </authorList>
    </citation>
    <scope>NUCLEOTIDE SEQUENCE [LARGE SCALE GENOMIC DNA]</scope>
    <source>
        <strain evidence="7 8">PR63039</strain>
    </source>
</reference>
<proteinExistence type="predicted"/>
<evidence type="ECO:0000256" key="1">
    <source>
        <dbReference type="ARBA" id="ARBA00004533"/>
    </source>
</evidence>
<keyword evidence="2" id="KW-1003">Cell membrane</keyword>
<dbReference type="CDD" id="cd07984">
    <property type="entry name" value="LPLAT_LABLAT-like"/>
    <property type="match status" value="1"/>
</dbReference>
<evidence type="ECO:0000313" key="7">
    <source>
        <dbReference type="EMBL" id="ALU27281.1"/>
    </source>
</evidence>